<evidence type="ECO:0000256" key="1">
    <source>
        <dbReference type="SAM" id="MobiDB-lite"/>
    </source>
</evidence>
<protein>
    <recommendedName>
        <fullName evidence="4">Integrase</fullName>
    </recommendedName>
</protein>
<dbReference type="Proteomes" id="UP000639051">
    <property type="component" value="Unassembled WGS sequence"/>
</dbReference>
<feature type="region of interest" description="Disordered" evidence="1">
    <location>
        <begin position="1"/>
        <end position="32"/>
    </location>
</feature>
<comment type="caution">
    <text evidence="2">The sequence shown here is derived from an EMBL/GenBank/DDBJ whole genome shotgun (WGS) entry which is preliminary data.</text>
</comment>
<evidence type="ECO:0008006" key="4">
    <source>
        <dbReference type="Google" id="ProtNLM"/>
    </source>
</evidence>
<gene>
    <name evidence="2" type="ORF">JJE72_16040</name>
</gene>
<dbReference type="EMBL" id="JAERRC010000041">
    <property type="protein sequence ID" value="MBL0707005.1"/>
    <property type="molecule type" value="Genomic_DNA"/>
</dbReference>
<evidence type="ECO:0000313" key="3">
    <source>
        <dbReference type="Proteomes" id="UP000639051"/>
    </source>
</evidence>
<reference evidence="2 3" key="1">
    <citation type="submission" date="2021-01" db="EMBL/GenBank/DDBJ databases">
        <title>Genome public.</title>
        <authorList>
            <person name="Liu C."/>
            <person name="Sun Q."/>
        </authorList>
    </citation>
    <scope>NUCLEOTIDE SEQUENCE [LARGE SCALE GENOMIC DNA]</scope>
    <source>
        <strain evidence="2 3">JC656</strain>
    </source>
</reference>
<feature type="compositionally biased region" description="Basic and acidic residues" evidence="1">
    <location>
        <begin position="21"/>
        <end position="32"/>
    </location>
</feature>
<feature type="compositionally biased region" description="Basic residues" evidence="1">
    <location>
        <begin position="1"/>
        <end position="20"/>
    </location>
</feature>
<organism evidence="2 3">
    <name type="scientific">Sinomonas cellulolyticus</name>
    <dbReference type="NCBI Taxonomy" id="2801916"/>
    <lineage>
        <taxon>Bacteria</taxon>
        <taxon>Bacillati</taxon>
        <taxon>Actinomycetota</taxon>
        <taxon>Actinomycetes</taxon>
        <taxon>Micrococcales</taxon>
        <taxon>Micrococcaceae</taxon>
        <taxon>Sinomonas</taxon>
    </lineage>
</organism>
<keyword evidence="3" id="KW-1185">Reference proteome</keyword>
<evidence type="ECO:0000313" key="2">
    <source>
        <dbReference type="EMBL" id="MBL0707005.1"/>
    </source>
</evidence>
<sequence length="577" mass="64414">MSGRGRRAALPHEPHHRPVRRPHEGLEVEHRDRKGRTATFSFDQIAVGAELQEAFARWFAQKCAPGGGWDSLETSRAMWWLLLAFGRFCAEQDSPPQLIADITPALWNRWRMRRPEGRHGYAQVTSLGGFLRRQPELSEATRAAMARRLPPVKTGERALSPEEYEELRAAARKTFRSALLRIRANTEHLHRWRVGDFEQGSRDWVVGEALDSLARTGFIPHTMMKKGSRYFIARYVTALGGGDPQQTWMRLFLSRAEAYALALLLVMEFGLNATVVSELRTPRAMPDGAVDAVPIYRMELEKRRRGAGRQFETRNVPDTGADTAGRLITRVLEATAPARAFVTSVDSTLDFLLVWRNILPGPRNASPVNPFGIGLTNNAAEGWLRETGLSGARMRRLRKTVNALHRREHGQNSQDTHDAIYVLPEPQVQQASIPVIAEGAESALAHARHAVLRAQLADTSETGSQETPTADCADYENSPFGTQGIGCTVSFLMCTACPNARIHPKHHPRLAHLHRSLASLRSALGEESWAADWGNPFLRLEDLRLRLGDQVWATALANVTASDREIVGRLLEGQYDL</sequence>
<proteinExistence type="predicted"/>
<name>A0ABS1K682_9MICC</name>
<dbReference type="RefSeq" id="WP_189695169.1">
    <property type="nucleotide sequence ID" value="NZ_BNCM01000018.1"/>
</dbReference>
<accession>A0ABS1K682</accession>